<keyword evidence="2" id="KW-0169">Cobalamin biosynthesis</keyword>
<dbReference type="NCBIfam" id="TIGR01466">
    <property type="entry name" value="cobJ_cbiH"/>
    <property type="match status" value="1"/>
</dbReference>
<feature type="domain" description="Tetrapyrrole methylase" evidence="6">
    <location>
        <begin position="9"/>
        <end position="215"/>
    </location>
</feature>
<keyword evidence="4 7" id="KW-0808">Transferase</keyword>
<evidence type="ECO:0000313" key="7">
    <source>
        <dbReference type="EMBL" id="QYZ79977.1"/>
    </source>
</evidence>
<keyword evidence="8" id="KW-1185">Reference proteome</keyword>
<dbReference type="SUPFAM" id="SSF53790">
    <property type="entry name" value="Tetrapyrrole methylase"/>
    <property type="match status" value="1"/>
</dbReference>
<dbReference type="Gene3D" id="3.30.950.10">
    <property type="entry name" value="Methyltransferase, Cobalt-precorrin-4 Transmethylase, Domain 2"/>
    <property type="match status" value="1"/>
</dbReference>
<sequence>MQSDDKRGKLSIVGIGPGGIAQMTGQAADTIRAAEYVIGNAFYLEQIAPLLGGQDVIRSSMGKEVERAQKCVDLARTHRVVMVSGGDPGVYGMASIVLEVMDRAGVPVEYEVVPGVTASCAGASLLGSPLTGDHVTLSLSDLLTPWETIETRLGLAFQMGVPVALYNPKSHGRPENLSRALAIALRHHSPETPVGLVRNAYRVGQETEVTTLGALAEDDSAVDMRTLVIVGGTETFRMQDGGMLTPRGYGRKYVY</sequence>
<reference evidence="7" key="1">
    <citation type="journal article" date="2005" name="Int. J. Syst. Evol. Microbiol.">
        <title>Methanofollis formosanus sp. nov., isolated from a fish pond.</title>
        <authorList>
            <person name="Wu S.Y."/>
            <person name="Chen S.C."/>
            <person name="Lai M.C."/>
        </authorList>
    </citation>
    <scope>NUCLEOTIDE SEQUENCE</scope>
    <source>
        <strain evidence="7">ML15</strain>
    </source>
</reference>
<dbReference type="EC" id="2.1.1.131" evidence="7"/>
<dbReference type="InterPro" id="IPR006363">
    <property type="entry name" value="Cbl_synth_CobJ/CibH_dom"/>
</dbReference>
<dbReference type="GO" id="GO:0032259">
    <property type="term" value="P:methylation"/>
    <property type="evidence" value="ECO:0007669"/>
    <property type="project" value="UniProtKB-KW"/>
</dbReference>
<dbReference type="AlphaFoldDB" id="A0A8G1A4K0"/>
<dbReference type="CDD" id="cd11646">
    <property type="entry name" value="Precorrin_3B_C17_MT"/>
    <property type="match status" value="1"/>
</dbReference>
<evidence type="ECO:0000259" key="6">
    <source>
        <dbReference type="Pfam" id="PF00590"/>
    </source>
</evidence>
<dbReference type="Gene3D" id="3.40.1010.10">
    <property type="entry name" value="Cobalt-precorrin-4 Transmethylase, Domain 1"/>
    <property type="match status" value="1"/>
</dbReference>
<evidence type="ECO:0000256" key="4">
    <source>
        <dbReference type="ARBA" id="ARBA00022679"/>
    </source>
</evidence>
<evidence type="ECO:0000256" key="1">
    <source>
        <dbReference type="ARBA" id="ARBA00004953"/>
    </source>
</evidence>
<gene>
    <name evidence="7" type="primary">cobJ</name>
    <name evidence="7" type="ORF">E2N92_11355</name>
</gene>
<comment type="pathway">
    <text evidence="1">Cofactor biosynthesis; adenosylcobalamin biosynthesis.</text>
</comment>
<dbReference type="OrthoDB" id="35891at2157"/>
<dbReference type="PANTHER" id="PTHR47036">
    <property type="entry name" value="COBALT-FACTOR III C(17)-METHYLTRANSFERASE-RELATED"/>
    <property type="match status" value="1"/>
</dbReference>
<dbReference type="EMBL" id="CP037968">
    <property type="protein sequence ID" value="QYZ79977.1"/>
    <property type="molecule type" value="Genomic_DNA"/>
</dbReference>
<dbReference type="InterPro" id="IPR014776">
    <property type="entry name" value="4pyrrole_Mease_sub2"/>
</dbReference>
<dbReference type="KEGG" id="mfk:E2N92_11355"/>
<organism evidence="7 8">
    <name type="scientific">Methanofollis formosanus</name>
    <dbReference type="NCBI Taxonomy" id="299308"/>
    <lineage>
        <taxon>Archaea</taxon>
        <taxon>Methanobacteriati</taxon>
        <taxon>Methanobacteriota</taxon>
        <taxon>Stenosarchaea group</taxon>
        <taxon>Methanomicrobia</taxon>
        <taxon>Methanomicrobiales</taxon>
        <taxon>Methanomicrobiaceae</taxon>
        <taxon>Methanofollis</taxon>
    </lineage>
</organism>
<dbReference type="InterPro" id="IPR014777">
    <property type="entry name" value="4pyrrole_Mease_sub1"/>
</dbReference>
<protein>
    <submittedName>
        <fullName evidence="7">Precorrin-3B C(17)-methyltransferase</fullName>
        <ecNumber evidence="7">2.1.1.131</ecNumber>
    </submittedName>
</protein>
<dbReference type="UniPathway" id="UPA00148"/>
<name>A0A8G1A4K0_9EURY</name>
<dbReference type="InterPro" id="IPR000878">
    <property type="entry name" value="4pyrrol_Mease"/>
</dbReference>
<dbReference type="InterPro" id="IPR051810">
    <property type="entry name" value="Precorrin_MeTrfase"/>
</dbReference>
<dbReference type="GO" id="GO:0009236">
    <property type="term" value="P:cobalamin biosynthetic process"/>
    <property type="evidence" value="ECO:0007669"/>
    <property type="project" value="UniProtKB-UniPathway"/>
</dbReference>
<evidence type="ECO:0000256" key="5">
    <source>
        <dbReference type="ARBA" id="ARBA00022691"/>
    </source>
</evidence>
<reference evidence="7" key="2">
    <citation type="submission" date="2019-03" db="EMBL/GenBank/DDBJ databases">
        <authorList>
            <person name="Chen S.-C."/>
            <person name="Wu S.-Y."/>
            <person name="Lai M.-C."/>
        </authorList>
    </citation>
    <scope>NUCLEOTIDE SEQUENCE</scope>
    <source>
        <strain evidence="7">ML15</strain>
    </source>
</reference>
<keyword evidence="3 7" id="KW-0489">Methyltransferase</keyword>
<proteinExistence type="predicted"/>
<accession>A0A8G1A4K0</accession>
<dbReference type="InterPro" id="IPR035996">
    <property type="entry name" value="4pyrrol_Methylase_sf"/>
</dbReference>
<dbReference type="Proteomes" id="UP000826709">
    <property type="component" value="Chromosome"/>
</dbReference>
<dbReference type="Pfam" id="PF00590">
    <property type="entry name" value="TP_methylase"/>
    <property type="match status" value="1"/>
</dbReference>
<evidence type="ECO:0000256" key="3">
    <source>
        <dbReference type="ARBA" id="ARBA00022603"/>
    </source>
</evidence>
<dbReference type="PANTHER" id="PTHR47036:SF1">
    <property type="entry name" value="COBALT-FACTOR III C(17)-METHYLTRANSFERASE-RELATED"/>
    <property type="match status" value="1"/>
</dbReference>
<keyword evidence="5" id="KW-0949">S-adenosyl-L-methionine</keyword>
<evidence type="ECO:0000313" key="8">
    <source>
        <dbReference type="Proteomes" id="UP000826709"/>
    </source>
</evidence>
<evidence type="ECO:0000256" key="2">
    <source>
        <dbReference type="ARBA" id="ARBA00022573"/>
    </source>
</evidence>
<dbReference type="GO" id="GO:0030789">
    <property type="term" value="F:precorrin-3B C17-methyltransferase activity"/>
    <property type="evidence" value="ECO:0007669"/>
    <property type="project" value="UniProtKB-EC"/>
</dbReference>